<evidence type="ECO:0008006" key="3">
    <source>
        <dbReference type="Google" id="ProtNLM"/>
    </source>
</evidence>
<protein>
    <recommendedName>
        <fullName evidence="3">Transposase</fullName>
    </recommendedName>
</protein>
<dbReference type="Proteomes" id="UP000017837">
    <property type="component" value="Unassembled WGS sequence"/>
</dbReference>
<comment type="caution">
    <text evidence="1">The sequence shown here is derived from an EMBL/GenBank/DDBJ whole genome shotgun (WGS) entry which is preliminary data.</text>
</comment>
<reference evidence="1 2" key="1">
    <citation type="journal article" date="2014" name="Nature">
        <title>Sequential evolution of bacterial morphology by co-option of a developmental regulator.</title>
        <authorList>
            <person name="Jiang C."/>
            <person name="Brown P.J."/>
            <person name="Ducret A."/>
            <person name="Brun Y.V."/>
        </authorList>
    </citation>
    <scope>NUCLEOTIDE SEQUENCE [LARGE SCALE GENOMIC DNA]</scope>
    <source>
        <strain evidence="1 2">DSM 16100</strain>
    </source>
</reference>
<organism evidence="1 2">
    <name type="scientific">Asticcacaulis benevestitus DSM 16100 = ATCC BAA-896</name>
    <dbReference type="NCBI Taxonomy" id="1121022"/>
    <lineage>
        <taxon>Bacteria</taxon>
        <taxon>Pseudomonadati</taxon>
        <taxon>Pseudomonadota</taxon>
        <taxon>Alphaproteobacteria</taxon>
        <taxon>Caulobacterales</taxon>
        <taxon>Caulobacteraceae</taxon>
        <taxon>Asticcacaulis</taxon>
    </lineage>
</organism>
<dbReference type="EMBL" id="AWGB01000073">
    <property type="protein sequence ID" value="ESQ82808.1"/>
    <property type="molecule type" value="Genomic_DNA"/>
</dbReference>
<proteinExistence type="predicted"/>
<dbReference type="AlphaFoldDB" id="V4QUG3"/>
<name>V4QUG3_9CAUL</name>
<evidence type="ECO:0000313" key="2">
    <source>
        <dbReference type="Proteomes" id="UP000017837"/>
    </source>
</evidence>
<keyword evidence="2" id="KW-1185">Reference proteome</keyword>
<accession>V4QUG3</accession>
<gene>
    <name evidence="1" type="ORF">ABENE_20675</name>
</gene>
<evidence type="ECO:0000313" key="1">
    <source>
        <dbReference type="EMBL" id="ESQ82808.1"/>
    </source>
</evidence>
<dbReference type="PATRIC" id="fig|1121022.4.peg.4234"/>
<sequence length="69" mass="7944">MARRVLKANNTKSQIRAHIEHVFAVQKHKMGLFVRTIGIKRAWLQHCLQHEEMGLARCPNCADITAIPR</sequence>